<dbReference type="Gene3D" id="3.30.413.10">
    <property type="entry name" value="Sulfite Reductase Hemoprotein, domain 1"/>
    <property type="match status" value="1"/>
</dbReference>
<dbReference type="SUPFAM" id="SSF56014">
    <property type="entry name" value="Nitrite and sulphite reductase 4Fe-4S domain-like"/>
    <property type="match status" value="1"/>
</dbReference>
<evidence type="ECO:0000256" key="4">
    <source>
        <dbReference type="ARBA" id="ARBA00023014"/>
    </source>
</evidence>
<keyword evidence="7" id="KW-1185">Reference proteome</keyword>
<dbReference type="SUPFAM" id="SSF46548">
    <property type="entry name" value="alpha-helical ferredoxin"/>
    <property type="match status" value="1"/>
</dbReference>
<dbReference type="InterPro" id="IPR017896">
    <property type="entry name" value="4Fe4S_Fe-S-bd"/>
</dbReference>
<feature type="domain" description="4Fe-4S ferredoxin-type" evidence="5">
    <location>
        <begin position="129"/>
        <end position="158"/>
    </location>
</feature>
<keyword evidence="3" id="KW-0408">Iron</keyword>
<keyword evidence="4" id="KW-0411">Iron-sulfur</keyword>
<accession>A0ABT3N973</accession>
<dbReference type="PROSITE" id="PS51379">
    <property type="entry name" value="4FE4S_FER_2"/>
    <property type="match status" value="1"/>
</dbReference>
<sequence length="184" mass="20684">MENLEKTPVRKKRKGYTEVAAAQNDRISMRIGDLHLTQKAFTTSQETMIRGYKVETCLASGGCPRRTGETETLAARLDFCLAQRDILSFLTKRIRGSLRTHHEFRVAIAGCPNGCTQPQIRDMGILALCRPRVADMDCSRCGHCIHACPDKALSLNTDGIHILKALYARRYLHHNLQGWRASDC</sequence>
<evidence type="ECO:0000256" key="3">
    <source>
        <dbReference type="ARBA" id="ARBA00023004"/>
    </source>
</evidence>
<comment type="caution">
    <text evidence="6">The sequence shown here is derived from an EMBL/GenBank/DDBJ whole genome shotgun (WGS) entry which is preliminary data.</text>
</comment>
<dbReference type="PROSITE" id="PS00198">
    <property type="entry name" value="4FE4S_FER_1"/>
    <property type="match status" value="1"/>
</dbReference>
<name>A0ABT3N973_9BACT</name>
<evidence type="ECO:0000259" key="5">
    <source>
        <dbReference type="PROSITE" id="PS51379"/>
    </source>
</evidence>
<evidence type="ECO:0000256" key="2">
    <source>
        <dbReference type="ARBA" id="ARBA00022723"/>
    </source>
</evidence>
<dbReference type="InterPro" id="IPR017900">
    <property type="entry name" value="4Fe4S_Fe_S_CS"/>
</dbReference>
<reference evidence="6 7" key="1">
    <citation type="submission" date="2022-11" db="EMBL/GenBank/DDBJ databases">
        <title>Desulfobotulus tamanensis H1 sp. nov. - anaerobic, alkaliphilic, sulphate reducing bacterium isolated from terrestrial mud volcano.</title>
        <authorList>
            <person name="Frolova A."/>
            <person name="Merkel A.Y."/>
            <person name="Slobodkin A.I."/>
        </authorList>
    </citation>
    <scope>NUCLEOTIDE SEQUENCE [LARGE SCALE GENOMIC DNA]</scope>
    <source>
        <strain evidence="6 7">H1</strain>
    </source>
</reference>
<dbReference type="Proteomes" id="UP001209681">
    <property type="component" value="Unassembled WGS sequence"/>
</dbReference>
<gene>
    <name evidence="6" type="ORF">OOT00_08445</name>
</gene>
<dbReference type="EMBL" id="JAPFPW010000008">
    <property type="protein sequence ID" value="MCW7754014.1"/>
    <property type="molecule type" value="Genomic_DNA"/>
</dbReference>
<evidence type="ECO:0000313" key="7">
    <source>
        <dbReference type="Proteomes" id="UP001209681"/>
    </source>
</evidence>
<dbReference type="InterPro" id="IPR045854">
    <property type="entry name" value="NO2/SO3_Rdtase_4Fe4S_sf"/>
</dbReference>
<dbReference type="RefSeq" id="WP_265424883.1">
    <property type="nucleotide sequence ID" value="NZ_JAPFPW010000008.1"/>
</dbReference>
<evidence type="ECO:0000256" key="1">
    <source>
        <dbReference type="ARBA" id="ARBA00022485"/>
    </source>
</evidence>
<organism evidence="6 7">
    <name type="scientific">Desulfobotulus pelophilus</name>
    <dbReference type="NCBI Taxonomy" id="2823377"/>
    <lineage>
        <taxon>Bacteria</taxon>
        <taxon>Pseudomonadati</taxon>
        <taxon>Thermodesulfobacteriota</taxon>
        <taxon>Desulfobacteria</taxon>
        <taxon>Desulfobacterales</taxon>
        <taxon>Desulfobacteraceae</taxon>
        <taxon>Desulfobotulus</taxon>
    </lineage>
</organism>
<evidence type="ECO:0000313" key="6">
    <source>
        <dbReference type="EMBL" id="MCW7754014.1"/>
    </source>
</evidence>
<protein>
    <recommendedName>
        <fullName evidence="5">4Fe-4S ferredoxin-type domain-containing protein</fullName>
    </recommendedName>
</protein>
<proteinExistence type="predicted"/>
<keyword evidence="2" id="KW-0479">Metal-binding</keyword>
<keyword evidence="1" id="KW-0004">4Fe-4S</keyword>